<organism evidence="1 2">
    <name type="scientific">Pseudarthrobacter phenanthrenivorans</name>
    <name type="common">Arthrobacter phenanthrenivorans</name>
    <dbReference type="NCBI Taxonomy" id="361575"/>
    <lineage>
        <taxon>Bacteria</taxon>
        <taxon>Bacillati</taxon>
        <taxon>Actinomycetota</taxon>
        <taxon>Actinomycetes</taxon>
        <taxon>Micrococcales</taxon>
        <taxon>Micrococcaceae</taxon>
        <taxon>Pseudarthrobacter</taxon>
    </lineage>
</organism>
<evidence type="ECO:0000313" key="1">
    <source>
        <dbReference type="EMBL" id="RKO21170.1"/>
    </source>
</evidence>
<reference evidence="1 2" key="1">
    <citation type="submission" date="2018-10" db="EMBL/GenBank/DDBJ databases">
        <title>Genome-guide identification and characterization of bacteria that degrade polycyclic aromatic hydrocarbons and resist hexavalent chromium simultaneously.</title>
        <authorList>
            <person name="Feng H."/>
        </authorList>
    </citation>
    <scope>NUCLEOTIDE SEQUENCE [LARGE SCALE GENOMIC DNA]</scope>
    <source>
        <strain evidence="1 2">J015</strain>
    </source>
</reference>
<evidence type="ECO:0000313" key="2">
    <source>
        <dbReference type="Proteomes" id="UP000273159"/>
    </source>
</evidence>
<accession>A0A3B0FMP9</accession>
<dbReference type="RefSeq" id="WP_041651863.1">
    <property type="nucleotide sequence ID" value="NZ_RBNH01000018.1"/>
</dbReference>
<name>A0A3B0FMP9_PSEPS</name>
<proteinExistence type="predicted"/>
<dbReference type="AlphaFoldDB" id="A0A3B0FMP9"/>
<sequence>MTQTASSPRGHQLTVSGHGVAALSYKDRLPDAYQHLAPAVPALPGPEAGLEVAAGEELLSAVWRTSSYLETVQWELDAAHESLRQAVQRAAHSGIGRGELLQAANMTSEELETALTEALPVYPAAY</sequence>
<protein>
    <submittedName>
        <fullName evidence="1">Uncharacterized protein</fullName>
    </submittedName>
</protein>
<dbReference type="Proteomes" id="UP000273159">
    <property type="component" value="Unassembled WGS sequence"/>
</dbReference>
<comment type="caution">
    <text evidence="1">The sequence shown here is derived from an EMBL/GenBank/DDBJ whole genome shotgun (WGS) entry which is preliminary data.</text>
</comment>
<gene>
    <name evidence="1" type="ORF">D7Z96_16945</name>
</gene>
<dbReference type="EMBL" id="RBNH01000018">
    <property type="protein sequence ID" value="RKO21170.1"/>
    <property type="molecule type" value="Genomic_DNA"/>
</dbReference>
<reference evidence="2" key="2">
    <citation type="submission" date="2018-10" db="EMBL/GenBank/DDBJ databases">
        <authorList>
            <person name="Wang Y."/>
            <person name="Wang J."/>
            <person name="Yang X."/>
            <person name="Wang Z."/>
            <person name="Huang Y."/>
        </authorList>
    </citation>
    <scope>NUCLEOTIDE SEQUENCE [LARGE SCALE GENOMIC DNA]</scope>
    <source>
        <strain evidence="2">J015</strain>
    </source>
</reference>